<proteinExistence type="predicted"/>
<feature type="region of interest" description="Disordered" evidence="1">
    <location>
        <begin position="1"/>
        <end position="42"/>
    </location>
</feature>
<feature type="compositionally biased region" description="Basic and acidic residues" evidence="1">
    <location>
        <begin position="1"/>
        <end position="15"/>
    </location>
</feature>
<organismHost>
    <name type="scientific">Ovis aries</name>
    <name type="common">Sheep</name>
    <dbReference type="NCBI Taxonomy" id="9940"/>
</organismHost>
<accession>F1AX30</accession>
<reference evidence="2 3" key="1">
    <citation type="submission" date="2010-04" db="EMBL/GenBank/DDBJ databases">
        <title>Novel immune-modulators identified by a rapid, functional screen of the Parapox virus genome.</title>
        <authorList>
            <person name="McGuire M.J."/>
            <person name="Sykes K.F."/>
            <person name="Johnston S.A."/>
        </authorList>
    </citation>
    <scope>NUCLEOTIDE SEQUENCE [LARGE SCALE GENOMIC DNA]</scope>
    <source>
        <strain evidence="2">D1701</strain>
    </source>
</reference>
<evidence type="ECO:0000256" key="1">
    <source>
        <dbReference type="SAM" id="MobiDB-lite"/>
    </source>
</evidence>
<feature type="region of interest" description="Disordered" evidence="1">
    <location>
        <begin position="96"/>
        <end position="116"/>
    </location>
</feature>
<dbReference type="EMBL" id="HM133903">
    <property type="protein sequence ID" value="ADY76894.1"/>
    <property type="molecule type" value="Genomic_DNA"/>
</dbReference>
<feature type="compositionally biased region" description="Basic residues" evidence="1">
    <location>
        <begin position="99"/>
        <end position="116"/>
    </location>
</feature>
<evidence type="ECO:0000313" key="3">
    <source>
        <dbReference type="Proteomes" id="UP000103309"/>
    </source>
</evidence>
<evidence type="ECO:0000313" key="2">
    <source>
        <dbReference type="EMBL" id="ADY76894.1"/>
    </source>
</evidence>
<organismHost>
    <name type="scientific">Homo sapiens</name>
    <name type="common">Human</name>
    <dbReference type="NCBI Taxonomy" id="9606"/>
</organismHost>
<name>F1AX30_ORFV</name>
<sequence length="116" mass="13358">MRREGRDGSACEGQHHRAQRPGGRQGVPDHHHRDRGRHPGGHFRLVRAAHAIHVHLRQNQARARQEARGALDHLPGHFLYGISAVRLDTRNIETLYPPLKRRYGPTRPPRARGRHR</sequence>
<feature type="compositionally biased region" description="Basic residues" evidence="1">
    <location>
        <begin position="30"/>
        <end position="42"/>
    </location>
</feature>
<organism evidence="2 3">
    <name type="scientific">Orf virus</name>
    <name type="common">ORFV</name>
    <dbReference type="NCBI Taxonomy" id="10258"/>
    <lineage>
        <taxon>Viruses</taxon>
        <taxon>Varidnaviria</taxon>
        <taxon>Bamfordvirae</taxon>
        <taxon>Nucleocytoviricota</taxon>
        <taxon>Pokkesviricetes</taxon>
        <taxon>Chitovirales</taxon>
        <taxon>Poxviridae</taxon>
        <taxon>Chordopoxvirinae</taxon>
        <taxon>Parapoxvirus</taxon>
        <taxon>Parapoxvirus orf</taxon>
    </lineage>
</organism>
<protein>
    <submittedName>
        <fullName evidence="2">PP189</fullName>
    </submittedName>
</protein>
<organismHost>
    <name type="scientific">Capra hircus</name>
    <name type="common">Goat</name>
    <dbReference type="NCBI Taxonomy" id="9925"/>
</organismHost>
<dbReference type="Proteomes" id="UP000103309">
    <property type="component" value="Segment"/>
</dbReference>